<evidence type="ECO:0000256" key="1">
    <source>
        <dbReference type="ARBA" id="ARBA00004496"/>
    </source>
</evidence>
<evidence type="ECO:0000256" key="4">
    <source>
        <dbReference type="ARBA" id="ARBA00023315"/>
    </source>
</evidence>
<evidence type="ECO:0000313" key="7">
    <source>
        <dbReference type="Proteomes" id="UP000321899"/>
    </source>
</evidence>
<gene>
    <name evidence="6" type="primary">phaC</name>
    <name evidence="6" type="ORF">FIM25_14565</name>
</gene>
<dbReference type="InterPro" id="IPR010941">
    <property type="entry name" value="PhaC_N"/>
</dbReference>
<dbReference type="PANTHER" id="PTHR36837">
    <property type="entry name" value="POLY(3-HYDROXYALKANOATE) POLYMERASE SUBUNIT PHAC"/>
    <property type="match status" value="1"/>
</dbReference>
<dbReference type="Proteomes" id="UP000321899">
    <property type="component" value="Unassembled WGS sequence"/>
</dbReference>
<dbReference type="OrthoDB" id="7208816at2"/>
<reference evidence="6 7" key="1">
    <citation type="submission" date="2019-06" db="EMBL/GenBank/DDBJ databases">
        <title>Desulfobotulus mexicanus sp. nov., a novel sulfate-reducing bacterium isolated from the sediment of an alkaline crater lake in Mexico.</title>
        <authorList>
            <person name="Hirschler-Rea A."/>
        </authorList>
    </citation>
    <scope>NUCLEOTIDE SEQUENCE [LARGE SCALE GENOMIC DNA]</scope>
    <source>
        <strain evidence="6 7">PAR22N</strain>
    </source>
</reference>
<dbReference type="InterPro" id="IPR029058">
    <property type="entry name" value="AB_hydrolase_fold"/>
</dbReference>
<dbReference type="GO" id="GO:0042619">
    <property type="term" value="P:poly-hydroxybutyrate biosynthetic process"/>
    <property type="evidence" value="ECO:0007669"/>
    <property type="project" value="InterPro"/>
</dbReference>
<evidence type="ECO:0000256" key="3">
    <source>
        <dbReference type="ARBA" id="ARBA00022679"/>
    </source>
</evidence>
<dbReference type="InterPro" id="IPR010963">
    <property type="entry name" value="PHA_synth_I"/>
</dbReference>
<dbReference type="AlphaFoldDB" id="A0A5S5MCU2"/>
<evidence type="ECO:0000313" key="6">
    <source>
        <dbReference type="EMBL" id="TYT73548.1"/>
    </source>
</evidence>
<sequence length="645" mass="73344">MILYYLQILESDKFFVLKNNKVQVFGGRMEKEIASSGFDLDRIYDLMIKFTSKQKSYVDALSKNKVKSELPAPGVMFDFFEVFQKMALNPGNLLNLSFKMMKDYNEVSSSIVGNLLDPQEKEEKQEKDKRFSGEEWNKTPFFQFMKDLYLLNVKTLSEAVSNVEGIEAVKKKRVEFYTKQFLEAVSPSNFLATNPELLKYTFDHKGENIFEGIDNFLDDVNCEDGSLNIRISDDTAFMLGENIALSKGSVVYQNDILQLIQYSPTTDKVFKIPVLISPPFINKYYILDINEKISMVKWLVDQGYTVFVISWVNPSTEHASKRYEDYVLEGHIEVLDVIEKITKVKKISAIGYCTGGTILATTAAYLESKKQQRFASLTYMATLIDFSEPGEIGNFLDQSQVKKITEDIKKVGYLDGRHLAKTFNMLKPSDLIWSYAVNSYIKGRDPVPFDILYWNSDSTNLPAGMYAFYLQNMYIENRLKDPGGIKIGGVPIDISKIKTPSYFLATEDDHIVLWKSSFKGALLFAGRVRFVLGGSGHVAGVVNPPVKNKYGYRAADLEFDSPVNWVKNAGKKEGSWWLDWHDWNIEFAGEEVAKRIPGKGNFKEIEKAPGSYALRRVDTKVKCKETCTCSKPSRNGITQIKPSIK</sequence>
<dbReference type="Gene3D" id="3.40.50.1820">
    <property type="entry name" value="alpha/beta hydrolase"/>
    <property type="match status" value="1"/>
</dbReference>
<evidence type="ECO:0000256" key="2">
    <source>
        <dbReference type="ARBA" id="ARBA00022490"/>
    </source>
</evidence>
<keyword evidence="3" id="KW-0808">Transferase</keyword>
<dbReference type="Pfam" id="PF07167">
    <property type="entry name" value="PhaC_N"/>
    <property type="match status" value="1"/>
</dbReference>
<dbReference type="GO" id="GO:0016746">
    <property type="term" value="F:acyltransferase activity"/>
    <property type="evidence" value="ECO:0007669"/>
    <property type="project" value="UniProtKB-KW"/>
</dbReference>
<dbReference type="GO" id="GO:0005737">
    <property type="term" value="C:cytoplasm"/>
    <property type="evidence" value="ECO:0007669"/>
    <property type="project" value="UniProtKB-SubCell"/>
</dbReference>
<keyword evidence="4" id="KW-0012">Acyltransferase</keyword>
<feature type="domain" description="Poly-beta-hydroxybutyrate polymerase N-terminal" evidence="5">
    <location>
        <begin position="127"/>
        <end position="299"/>
    </location>
</feature>
<comment type="caution">
    <text evidence="6">The sequence shown here is derived from an EMBL/GenBank/DDBJ whole genome shotgun (WGS) entry which is preliminary data.</text>
</comment>
<protein>
    <submittedName>
        <fullName evidence="6">Class I poly(R)-hydroxyalkanoic acid synthase</fullName>
    </submittedName>
</protein>
<accession>A0A5S5MCU2</accession>
<comment type="subcellular location">
    <subcellularLocation>
        <location evidence="1">Cytoplasm</location>
    </subcellularLocation>
</comment>
<proteinExistence type="predicted"/>
<keyword evidence="2" id="KW-0963">Cytoplasm</keyword>
<dbReference type="InterPro" id="IPR051321">
    <property type="entry name" value="PHA/PHB_synthase"/>
</dbReference>
<dbReference type="PANTHER" id="PTHR36837:SF5">
    <property type="entry name" value="POLY-3-HYDROXYBUTYRATE SYNTHASE"/>
    <property type="match status" value="1"/>
</dbReference>
<name>A0A5S5MCU2_9BACT</name>
<keyword evidence="7" id="KW-1185">Reference proteome</keyword>
<dbReference type="SUPFAM" id="SSF53474">
    <property type="entry name" value="alpha/beta-Hydrolases"/>
    <property type="match status" value="1"/>
</dbReference>
<organism evidence="6 7">
    <name type="scientific">Desulfobotulus mexicanus</name>
    <dbReference type="NCBI Taxonomy" id="2586642"/>
    <lineage>
        <taxon>Bacteria</taxon>
        <taxon>Pseudomonadati</taxon>
        <taxon>Thermodesulfobacteriota</taxon>
        <taxon>Desulfobacteria</taxon>
        <taxon>Desulfobacterales</taxon>
        <taxon>Desulfobacteraceae</taxon>
        <taxon>Desulfobotulus</taxon>
    </lineage>
</organism>
<evidence type="ECO:0000259" key="5">
    <source>
        <dbReference type="Pfam" id="PF07167"/>
    </source>
</evidence>
<dbReference type="EMBL" id="VDMB01000026">
    <property type="protein sequence ID" value="TYT73548.1"/>
    <property type="molecule type" value="Genomic_DNA"/>
</dbReference>
<dbReference type="NCBIfam" id="TIGR01838">
    <property type="entry name" value="PHA_synth_I"/>
    <property type="match status" value="1"/>
</dbReference>